<evidence type="ECO:0000256" key="2">
    <source>
        <dbReference type="ARBA" id="ARBA00022692"/>
    </source>
</evidence>
<dbReference type="Pfam" id="PF00672">
    <property type="entry name" value="HAMP"/>
    <property type="match status" value="1"/>
</dbReference>
<dbReference type="SUPFAM" id="SSF158472">
    <property type="entry name" value="HAMP domain-like"/>
    <property type="match status" value="1"/>
</dbReference>
<evidence type="ECO:0000256" key="5">
    <source>
        <dbReference type="SAM" id="Phobius"/>
    </source>
</evidence>
<name>A0A3B0RL44_9ZZZZ</name>
<dbReference type="InterPro" id="IPR003660">
    <property type="entry name" value="HAMP_dom"/>
</dbReference>
<feature type="domain" description="HAMP" evidence="6">
    <location>
        <begin position="312"/>
        <end position="365"/>
    </location>
</feature>
<dbReference type="SMART" id="SM00304">
    <property type="entry name" value="HAMP"/>
    <property type="match status" value="1"/>
</dbReference>
<organism evidence="7">
    <name type="scientific">hydrothermal vent metagenome</name>
    <dbReference type="NCBI Taxonomy" id="652676"/>
    <lineage>
        <taxon>unclassified sequences</taxon>
        <taxon>metagenomes</taxon>
        <taxon>ecological metagenomes</taxon>
    </lineage>
</organism>
<keyword evidence="4 5" id="KW-0472">Membrane</keyword>
<gene>
    <name evidence="7" type="ORF">MNBD_DELTA01-1749</name>
</gene>
<evidence type="ECO:0000259" key="6">
    <source>
        <dbReference type="PROSITE" id="PS50885"/>
    </source>
</evidence>
<evidence type="ECO:0000313" key="7">
    <source>
        <dbReference type="EMBL" id="VAV85243.1"/>
    </source>
</evidence>
<dbReference type="EMBL" id="UOEA01000083">
    <property type="protein sequence ID" value="VAV85243.1"/>
    <property type="molecule type" value="Genomic_DNA"/>
</dbReference>
<dbReference type="CDD" id="cd06225">
    <property type="entry name" value="HAMP"/>
    <property type="match status" value="1"/>
</dbReference>
<dbReference type="GO" id="GO:0007165">
    <property type="term" value="P:signal transduction"/>
    <property type="evidence" value="ECO:0007669"/>
    <property type="project" value="InterPro"/>
</dbReference>
<dbReference type="GO" id="GO:0016020">
    <property type="term" value="C:membrane"/>
    <property type="evidence" value="ECO:0007669"/>
    <property type="project" value="UniProtKB-SubCell"/>
</dbReference>
<feature type="transmembrane region" description="Helical" evidence="5">
    <location>
        <begin position="7"/>
        <end position="29"/>
    </location>
</feature>
<evidence type="ECO:0000256" key="4">
    <source>
        <dbReference type="ARBA" id="ARBA00023136"/>
    </source>
</evidence>
<dbReference type="InterPro" id="IPR029095">
    <property type="entry name" value="NarX-like_N"/>
</dbReference>
<feature type="non-terminal residue" evidence="7">
    <location>
        <position position="428"/>
    </location>
</feature>
<comment type="subcellular location">
    <subcellularLocation>
        <location evidence="1">Membrane</location>
        <topology evidence="1">Multi-pass membrane protein</topology>
    </subcellularLocation>
</comment>
<keyword evidence="3 5" id="KW-1133">Transmembrane helix</keyword>
<proteinExistence type="predicted"/>
<dbReference type="Gene3D" id="1.10.287.950">
    <property type="entry name" value="Methyl-accepting chemotaxis protein"/>
    <property type="match status" value="1"/>
</dbReference>
<keyword evidence="2 5" id="KW-0812">Transmembrane</keyword>
<evidence type="ECO:0000256" key="1">
    <source>
        <dbReference type="ARBA" id="ARBA00004141"/>
    </source>
</evidence>
<protein>
    <submittedName>
        <fullName evidence="7">Nitric oxide -responding transcriptional regulator Dnr (Crp/Fnr family)</fullName>
    </submittedName>
</protein>
<reference evidence="7" key="1">
    <citation type="submission" date="2018-06" db="EMBL/GenBank/DDBJ databases">
        <authorList>
            <person name="Zhirakovskaya E."/>
        </authorList>
    </citation>
    <scope>NUCLEOTIDE SEQUENCE</scope>
</reference>
<feature type="transmembrane region" description="Helical" evidence="5">
    <location>
        <begin position="293"/>
        <end position="315"/>
    </location>
</feature>
<dbReference type="Pfam" id="PF13675">
    <property type="entry name" value="PilJ"/>
    <property type="match status" value="2"/>
</dbReference>
<dbReference type="PANTHER" id="PTHR32089:SF120">
    <property type="entry name" value="METHYL-ACCEPTING CHEMOTAXIS PROTEIN TLPQ"/>
    <property type="match status" value="1"/>
</dbReference>
<dbReference type="PANTHER" id="PTHR32089">
    <property type="entry name" value="METHYL-ACCEPTING CHEMOTAXIS PROTEIN MCPB"/>
    <property type="match status" value="1"/>
</dbReference>
<evidence type="ECO:0000256" key="3">
    <source>
        <dbReference type="ARBA" id="ARBA00022989"/>
    </source>
</evidence>
<sequence>MSIKLKLGIVLGSFVVLFIAIIGATFMTVSSQKSDGTVINTAGRQRMLSQKMSKESMALLQGKSTGEEVLKTVALFDNSLNALISGNANMGIPATRDSATLAQLNKVKDVWSEFKVNVESIVERSGHIEKSKKHILENNIPLLKESNKAVGLMDKVGLAAQTVNIAGRQRMLSQKMTKEILSFDGVQVKAADIYTTVNLFDKSLKGLIRGDAAMGLSSIQSPKILAQLGKVEEMWKPFKAEVESYIEESEALFAHTNYVMANNVPLLKEMNKGVGLYEALSAKKVTNLKVTELVFLGLAVIFVGIGWFVVVRYIVSPINGVVALARKMSDGDLSSDDLEVKTKDEVGTLSLALNTMKHNLNDILGHLRNSSDHVASATTELSATSNQIVAGADMQANQTNQVATAMEEMSATVIEVAKNSQGASEASD</sequence>
<dbReference type="PROSITE" id="PS50885">
    <property type="entry name" value="HAMP"/>
    <property type="match status" value="1"/>
</dbReference>
<accession>A0A3B0RL44</accession>
<dbReference type="AlphaFoldDB" id="A0A3B0RL44"/>